<evidence type="ECO:0000256" key="4">
    <source>
        <dbReference type="ARBA" id="ARBA00022475"/>
    </source>
</evidence>
<evidence type="ECO:0000256" key="3">
    <source>
        <dbReference type="ARBA" id="ARBA00022448"/>
    </source>
</evidence>
<dbReference type="GO" id="GO:0031992">
    <property type="term" value="F:energy transducer activity"/>
    <property type="evidence" value="ECO:0007669"/>
    <property type="project" value="TreeGrafter"/>
</dbReference>
<dbReference type="NCBIfam" id="TIGR01352">
    <property type="entry name" value="tonB_Cterm"/>
    <property type="match status" value="2"/>
</dbReference>
<dbReference type="PANTHER" id="PTHR33446:SF2">
    <property type="entry name" value="PROTEIN TONB"/>
    <property type="match status" value="1"/>
</dbReference>
<keyword evidence="6" id="KW-0812">Transmembrane</keyword>
<dbReference type="GO" id="GO:0055085">
    <property type="term" value="P:transmembrane transport"/>
    <property type="evidence" value="ECO:0007669"/>
    <property type="project" value="InterPro"/>
</dbReference>
<dbReference type="Pfam" id="PF03544">
    <property type="entry name" value="TonB_C"/>
    <property type="match status" value="2"/>
</dbReference>
<dbReference type="GO" id="GO:0098797">
    <property type="term" value="C:plasma membrane protein complex"/>
    <property type="evidence" value="ECO:0007669"/>
    <property type="project" value="TreeGrafter"/>
</dbReference>
<keyword evidence="9" id="KW-0472">Membrane</keyword>
<keyword evidence="10" id="KW-0732">Signal</keyword>
<organism evidence="12 13">
    <name type="scientific">Hymenobacter edaphi</name>
    <dbReference type="NCBI Taxonomy" id="2211146"/>
    <lineage>
        <taxon>Bacteria</taxon>
        <taxon>Pseudomonadati</taxon>
        <taxon>Bacteroidota</taxon>
        <taxon>Cytophagia</taxon>
        <taxon>Cytophagales</taxon>
        <taxon>Hymenobacteraceae</taxon>
        <taxon>Hymenobacter</taxon>
    </lineage>
</organism>
<evidence type="ECO:0000256" key="7">
    <source>
        <dbReference type="ARBA" id="ARBA00022927"/>
    </source>
</evidence>
<dbReference type="InterPro" id="IPR037682">
    <property type="entry name" value="TonB_C"/>
</dbReference>
<feature type="domain" description="TonB C-terminal" evidence="11">
    <location>
        <begin position="46"/>
        <end position="142"/>
    </location>
</feature>
<evidence type="ECO:0000256" key="10">
    <source>
        <dbReference type="SAM" id="SignalP"/>
    </source>
</evidence>
<evidence type="ECO:0000256" key="8">
    <source>
        <dbReference type="ARBA" id="ARBA00022989"/>
    </source>
</evidence>
<keyword evidence="13" id="KW-1185">Reference proteome</keyword>
<evidence type="ECO:0000256" key="6">
    <source>
        <dbReference type="ARBA" id="ARBA00022692"/>
    </source>
</evidence>
<dbReference type="InterPro" id="IPR006260">
    <property type="entry name" value="TonB/TolA_C"/>
</dbReference>
<comment type="similarity">
    <text evidence="2">Belongs to the TonB family.</text>
</comment>
<keyword evidence="3" id="KW-0813">Transport</keyword>
<comment type="caution">
    <text evidence="12">The sequence shown here is derived from an EMBL/GenBank/DDBJ whole genome shotgun (WGS) entry which is preliminary data.</text>
</comment>
<dbReference type="PROSITE" id="PS52015">
    <property type="entry name" value="TONB_CTD"/>
    <property type="match status" value="2"/>
</dbReference>
<evidence type="ECO:0000259" key="11">
    <source>
        <dbReference type="PROSITE" id="PS52015"/>
    </source>
</evidence>
<dbReference type="PANTHER" id="PTHR33446">
    <property type="entry name" value="PROTEIN TONB-RELATED"/>
    <property type="match status" value="1"/>
</dbReference>
<keyword evidence="8" id="KW-1133">Transmembrane helix</keyword>
<dbReference type="Proteomes" id="UP000248553">
    <property type="component" value="Unassembled WGS sequence"/>
</dbReference>
<dbReference type="RefSeq" id="WP_111478105.1">
    <property type="nucleotide sequence ID" value="NZ_QHKM01000003.1"/>
</dbReference>
<feature type="domain" description="TonB C-terminal" evidence="11">
    <location>
        <begin position="158"/>
        <end position="249"/>
    </location>
</feature>
<feature type="chain" id="PRO_5016339227" description="TonB C-terminal domain-containing protein" evidence="10">
    <location>
        <begin position="20"/>
        <end position="249"/>
    </location>
</feature>
<name>A0A328BHE4_9BACT</name>
<dbReference type="GO" id="GO:0015031">
    <property type="term" value="P:protein transport"/>
    <property type="evidence" value="ECO:0007669"/>
    <property type="project" value="UniProtKB-KW"/>
</dbReference>
<dbReference type="AlphaFoldDB" id="A0A328BHE4"/>
<evidence type="ECO:0000256" key="2">
    <source>
        <dbReference type="ARBA" id="ARBA00006555"/>
    </source>
</evidence>
<evidence type="ECO:0000313" key="13">
    <source>
        <dbReference type="Proteomes" id="UP000248553"/>
    </source>
</evidence>
<evidence type="ECO:0000256" key="5">
    <source>
        <dbReference type="ARBA" id="ARBA00022519"/>
    </source>
</evidence>
<comment type="subcellular location">
    <subcellularLocation>
        <location evidence="1">Cell inner membrane</location>
        <topology evidence="1">Single-pass membrane protein</topology>
        <orientation evidence="1">Periplasmic side</orientation>
    </subcellularLocation>
</comment>
<reference evidence="13" key="1">
    <citation type="submission" date="2018-05" db="EMBL/GenBank/DDBJ databases">
        <authorList>
            <person name="Nie L."/>
        </authorList>
    </citation>
    <scope>NUCLEOTIDE SEQUENCE [LARGE SCALE GENOMIC DNA]</scope>
    <source>
        <strain evidence="13">NL</strain>
    </source>
</reference>
<dbReference type="InterPro" id="IPR051045">
    <property type="entry name" value="TonB-dependent_transducer"/>
</dbReference>
<sequence length="249" mass="27026">MHLRMLVAALALGAGTAQAQTAPAGDTVRVGGKVYTYAEQQPQPPGGMQGLMKFLGSHLQYPPEALQQRIEGRVFVTFVVNPEGRIEQARVSKGAHPLLDAEALRVLPLMPAWTPGRQLGRPVNVAYTVPVTFRLPPAAPAAAEPVKYPYDVMAEPPGGMEGLMRRLAGTLRYPPKARSSGIQGRVFVQFLIDSAGQVQEPVVVKGVHPLLDEEAVRVIRTMPRWTPARYQGRAVPLSFTLPVTFGLPR</sequence>
<protein>
    <recommendedName>
        <fullName evidence="11">TonB C-terminal domain-containing protein</fullName>
    </recommendedName>
</protein>
<accession>A0A328BHE4</accession>
<evidence type="ECO:0000256" key="1">
    <source>
        <dbReference type="ARBA" id="ARBA00004383"/>
    </source>
</evidence>
<evidence type="ECO:0000313" key="12">
    <source>
        <dbReference type="EMBL" id="RAK66670.1"/>
    </source>
</evidence>
<feature type="signal peptide" evidence="10">
    <location>
        <begin position="1"/>
        <end position="19"/>
    </location>
</feature>
<keyword evidence="7" id="KW-0653">Protein transport</keyword>
<dbReference type="EMBL" id="QHKM01000003">
    <property type="protein sequence ID" value="RAK66670.1"/>
    <property type="molecule type" value="Genomic_DNA"/>
</dbReference>
<dbReference type="SUPFAM" id="SSF74653">
    <property type="entry name" value="TolA/TonB C-terminal domain"/>
    <property type="match status" value="2"/>
</dbReference>
<proteinExistence type="inferred from homology"/>
<evidence type="ECO:0000256" key="9">
    <source>
        <dbReference type="ARBA" id="ARBA00023136"/>
    </source>
</evidence>
<dbReference type="OrthoDB" id="1039448at2"/>
<dbReference type="Gene3D" id="3.30.1150.10">
    <property type="match status" value="2"/>
</dbReference>
<keyword evidence="4" id="KW-1003">Cell membrane</keyword>
<gene>
    <name evidence="12" type="ORF">DLM85_10645</name>
</gene>
<keyword evidence="5" id="KW-0997">Cell inner membrane</keyword>